<dbReference type="OrthoDB" id="3556830at2759"/>
<evidence type="ECO:0000313" key="4">
    <source>
        <dbReference type="Proteomes" id="UP000095023"/>
    </source>
</evidence>
<name>A0A1E4TII4_9ASCO</name>
<accession>A0A1E4TII4</accession>
<feature type="compositionally biased region" description="Polar residues" evidence="1">
    <location>
        <begin position="78"/>
        <end position="88"/>
    </location>
</feature>
<dbReference type="GO" id="GO:0016192">
    <property type="term" value="P:vesicle-mediated transport"/>
    <property type="evidence" value="ECO:0007669"/>
    <property type="project" value="TreeGrafter"/>
</dbReference>
<dbReference type="Proteomes" id="UP000095023">
    <property type="component" value="Unassembled WGS sequence"/>
</dbReference>
<keyword evidence="2" id="KW-1133">Transmembrane helix</keyword>
<keyword evidence="2" id="KW-0472">Membrane</keyword>
<dbReference type="PANTHER" id="PTHR28187">
    <property type="entry name" value="PROTEIN RCR1-RELATED"/>
    <property type="match status" value="1"/>
</dbReference>
<evidence type="ECO:0000256" key="1">
    <source>
        <dbReference type="SAM" id="MobiDB-lite"/>
    </source>
</evidence>
<proteinExistence type="predicted"/>
<dbReference type="EMBL" id="KV453841">
    <property type="protein sequence ID" value="ODV91561.1"/>
    <property type="molecule type" value="Genomic_DNA"/>
</dbReference>
<feature type="region of interest" description="Disordered" evidence="1">
    <location>
        <begin position="48"/>
        <end position="129"/>
    </location>
</feature>
<protein>
    <submittedName>
        <fullName evidence="3">Uncharacterized protein</fullName>
    </submittedName>
</protein>
<gene>
    <name evidence="3" type="ORF">CANCADRAFT_29954</name>
</gene>
<feature type="transmembrane region" description="Helical" evidence="2">
    <location>
        <begin position="14"/>
        <end position="36"/>
    </location>
</feature>
<evidence type="ECO:0000256" key="2">
    <source>
        <dbReference type="SAM" id="Phobius"/>
    </source>
</evidence>
<sequence>MVYYYYDNSAWYSWGKWVVVGICCFLAVLFFSCAFWRRKRGQSVIPYTNIGRPPPYTPPAQPQYGQYPGYQNNGYQNTAPQGYQQPAAGTNAGYYGNQSSPSNGQMGGYNAGINNNPEGTSPYPPAYKS</sequence>
<feature type="compositionally biased region" description="Low complexity" evidence="1">
    <location>
        <begin position="62"/>
        <end position="77"/>
    </location>
</feature>
<evidence type="ECO:0000313" key="3">
    <source>
        <dbReference type="EMBL" id="ODV91561.1"/>
    </source>
</evidence>
<dbReference type="AlphaFoldDB" id="A0A1E4TII4"/>
<keyword evidence="2" id="KW-0812">Transmembrane</keyword>
<dbReference type="PANTHER" id="PTHR28187:SF1">
    <property type="entry name" value="PROTEIN RCR1-RELATED"/>
    <property type="match status" value="1"/>
</dbReference>
<organism evidence="3 4">
    <name type="scientific">Tortispora caseinolytica NRRL Y-17796</name>
    <dbReference type="NCBI Taxonomy" id="767744"/>
    <lineage>
        <taxon>Eukaryota</taxon>
        <taxon>Fungi</taxon>
        <taxon>Dikarya</taxon>
        <taxon>Ascomycota</taxon>
        <taxon>Saccharomycotina</taxon>
        <taxon>Trigonopsidomycetes</taxon>
        <taxon>Trigonopsidales</taxon>
        <taxon>Trigonopsidaceae</taxon>
        <taxon>Tortispora</taxon>
    </lineage>
</organism>
<feature type="compositionally biased region" description="Pro residues" evidence="1">
    <location>
        <begin position="52"/>
        <end position="61"/>
    </location>
</feature>
<dbReference type="InterPro" id="IPR020999">
    <property type="entry name" value="Chitin_synth_reg_RCR"/>
</dbReference>
<reference evidence="4" key="1">
    <citation type="submission" date="2016-02" db="EMBL/GenBank/DDBJ databases">
        <title>Comparative genomics of biotechnologically important yeasts.</title>
        <authorList>
            <consortium name="DOE Joint Genome Institute"/>
            <person name="Riley R."/>
            <person name="Haridas S."/>
            <person name="Wolfe K.H."/>
            <person name="Lopes M.R."/>
            <person name="Hittinger C.T."/>
            <person name="Goker M."/>
            <person name="Salamov A."/>
            <person name="Wisecaver J."/>
            <person name="Long T.M."/>
            <person name="Aerts A.L."/>
            <person name="Barry K."/>
            <person name="Choi C."/>
            <person name="Clum A."/>
            <person name="Coughlan A.Y."/>
            <person name="Deshpande S."/>
            <person name="Douglass A.P."/>
            <person name="Hanson S.J."/>
            <person name="Klenk H.-P."/>
            <person name="Labutti K."/>
            <person name="Lapidus A."/>
            <person name="Lindquist E."/>
            <person name="Lipzen A."/>
            <person name="Meier-Kolthoff J.P."/>
            <person name="Ohm R.A."/>
            <person name="Otillar R.P."/>
            <person name="Pangilinan J."/>
            <person name="Peng Y."/>
            <person name="Rokas A."/>
            <person name="Rosa C.A."/>
            <person name="Scheuner C."/>
            <person name="Sibirny A.A."/>
            <person name="Slot J.C."/>
            <person name="Stielow J.B."/>
            <person name="Sun H."/>
            <person name="Kurtzman C.P."/>
            <person name="Blackwell M."/>
            <person name="Jeffries T.W."/>
            <person name="Grigoriev I.V."/>
        </authorList>
    </citation>
    <scope>NUCLEOTIDE SEQUENCE [LARGE SCALE GENOMIC DNA]</scope>
    <source>
        <strain evidence="4">NRRL Y-17796</strain>
    </source>
</reference>
<keyword evidence="4" id="KW-1185">Reference proteome</keyword>